<keyword evidence="4" id="KW-0347">Helicase</keyword>
<gene>
    <name evidence="10" type="ORF">M9Y10_002897</name>
</gene>
<name>A0ABR2LB79_9EUKA</name>
<protein>
    <recommendedName>
        <fullName evidence="1">RNA helicase</fullName>
        <ecNumber evidence="1">3.6.4.13</ecNumber>
    </recommendedName>
</protein>
<evidence type="ECO:0000313" key="10">
    <source>
        <dbReference type="EMBL" id="KAK8900569.1"/>
    </source>
</evidence>
<proteinExistence type="predicted"/>
<feature type="region of interest" description="Disordered" evidence="7">
    <location>
        <begin position="1021"/>
        <end position="1057"/>
    </location>
</feature>
<keyword evidence="5" id="KW-0067">ATP-binding</keyword>
<dbReference type="Pfam" id="PF21010">
    <property type="entry name" value="HA2_C"/>
    <property type="match status" value="1"/>
</dbReference>
<evidence type="ECO:0000259" key="9">
    <source>
        <dbReference type="PROSITE" id="PS51194"/>
    </source>
</evidence>
<evidence type="ECO:0000256" key="7">
    <source>
        <dbReference type="SAM" id="MobiDB-lite"/>
    </source>
</evidence>
<dbReference type="PANTHER" id="PTHR18934">
    <property type="entry name" value="ATP-DEPENDENT RNA HELICASE"/>
    <property type="match status" value="1"/>
</dbReference>
<dbReference type="InterPro" id="IPR011989">
    <property type="entry name" value="ARM-like"/>
</dbReference>
<dbReference type="InterPro" id="IPR016024">
    <property type="entry name" value="ARM-type_fold"/>
</dbReference>
<dbReference type="EMBL" id="JAPFFF010000001">
    <property type="protein sequence ID" value="KAK8900569.1"/>
    <property type="molecule type" value="Genomic_DNA"/>
</dbReference>
<feature type="compositionally biased region" description="Basic and acidic residues" evidence="7">
    <location>
        <begin position="1027"/>
        <end position="1042"/>
    </location>
</feature>
<feature type="domain" description="Helicase ATP-binding" evidence="8">
    <location>
        <begin position="501"/>
        <end position="671"/>
    </location>
</feature>
<evidence type="ECO:0000256" key="5">
    <source>
        <dbReference type="ARBA" id="ARBA00022840"/>
    </source>
</evidence>
<dbReference type="Gene3D" id="1.25.10.10">
    <property type="entry name" value="Leucine-rich Repeat Variant"/>
    <property type="match status" value="1"/>
</dbReference>
<evidence type="ECO:0000256" key="2">
    <source>
        <dbReference type="ARBA" id="ARBA00022741"/>
    </source>
</evidence>
<dbReference type="SMART" id="SM00490">
    <property type="entry name" value="HELICc"/>
    <property type="match status" value="1"/>
</dbReference>
<dbReference type="SMART" id="SM00847">
    <property type="entry name" value="HA2"/>
    <property type="match status" value="1"/>
</dbReference>
<dbReference type="InterPro" id="IPR014001">
    <property type="entry name" value="Helicase_ATP-bd"/>
</dbReference>
<dbReference type="PANTHER" id="PTHR18934:SF118">
    <property type="entry name" value="ATP-DEPENDENT RNA HELICASE DHX33"/>
    <property type="match status" value="1"/>
</dbReference>
<keyword evidence="3" id="KW-0378">Hydrolase</keyword>
<evidence type="ECO:0000256" key="6">
    <source>
        <dbReference type="ARBA" id="ARBA00047984"/>
    </source>
</evidence>
<dbReference type="Gene3D" id="1.20.120.1080">
    <property type="match status" value="1"/>
</dbReference>
<dbReference type="Gene3D" id="3.40.50.300">
    <property type="entry name" value="P-loop containing nucleotide triphosphate hydrolases"/>
    <property type="match status" value="2"/>
</dbReference>
<evidence type="ECO:0000256" key="4">
    <source>
        <dbReference type="ARBA" id="ARBA00022806"/>
    </source>
</evidence>
<dbReference type="SMART" id="SM00487">
    <property type="entry name" value="DEXDc"/>
    <property type="match status" value="1"/>
</dbReference>
<dbReference type="CDD" id="cd18791">
    <property type="entry name" value="SF2_C_RHA"/>
    <property type="match status" value="1"/>
</dbReference>
<keyword evidence="11" id="KW-1185">Reference proteome</keyword>
<dbReference type="SMART" id="SM00382">
    <property type="entry name" value="AAA"/>
    <property type="match status" value="1"/>
</dbReference>
<dbReference type="SUPFAM" id="SSF48371">
    <property type="entry name" value="ARM repeat"/>
    <property type="match status" value="1"/>
</dbReference>
<dbReference type="PROSITE" id="PS51194">
    <property type="entry name" value="HELICASE_CTER"/>
    <property type="match status" value="1"/>
</dbReference>
<sequence>MLGKKKSKNLTVKLNSLVKHPENSQEYNFDEPLSKSNDILRYFTKIYDSVKFAAPPEIFQFYKLISEDNLQVTFNNIVKYDVISFLLQLLSMSSTPSIIKTSMKTICIFIDCSNSLFIELIKKGILDFLPQVYSYSEPKVQTLISILYANITNIERSTVPLILRCASDFLSQSVQWAACHSIENCKVQCLLFQYNVIIGSDNNLPLEIVYHLSSFLQSILVSENISLISLSAWSIGQLVQKYGLVLDLKDIFTCLFSSIQNQLLIDSDASIPILRMLVKSLRNVNEIQSSNELLQAINWKVLFQKMVSSDHEVSYLCCRVCQYLVKIRPDCIDLIFSDNVLDMVSLVYEDSSFKSMCEVSNLLKNIWMFGSNSQKKIVFCHQCFPKFLKFIGGSEIIDSDECFRSMYHALASLIDVDQSFVSHFIEIVPSYLFDQLIDHSNDDINRLSLLISETLYSRPETFHVTCLEHEINFLFFIMKKKENIAKYRATLPIYKCRKQIVDLIYNNQTVIIIGETGCGKSTQVPQFLVDSQEFRGCSIAITQPRRVSACSLAKRVSYERHCQMGREVGYNVRFDNMSSSKTRIKYITDGMLLREILYDKELSSYDVVILDEIHERTVQTDLLIGLLRDLQKRRGPGNDSAKELKLVLMSATLHCQLFIDFFDNPPIIHVTGRMYNVSIFYVDKPESDYVDATAISVIQLNMDLDMPGDFLVFLTGQEEIDELVNLLRSKATDPPLHVLPLYAALPLHLQQKVFDEAPEGHRKVILSTNIAETSVTIPGIKYVIDCGLVKVKSFNPISGVECLGLLPIAKAQAMQRSGRAGRESEGACFRLYTEDTFFELRDSPIAEIRRADLSSVVLQLFALGVDNPLKFKFLEQPPIKMLQSSLETVYSLGAIDDNGKLTDDGLIMATFPLTPKMTKLLLLASKNACGSQALTLLAMLSCENLFVNPSEKRKEANRQHKLFVDSTGDHITLINVYEAFVKAKNKEKFCKKFFFSNRALEYAVNVRKQLVDVANEMKVPLNEEEDNLQKEKADGETEKQEENQNNDQNDNDDLVSINNDSRDQKLKMLQKCLAESLHQNVAKSIDGAAYQCVEDGTKIWIHPSSFAFNQHYSYIVFSERVLTKKLYARWVSEADPSLFDKL</sequence>
<evidence type="ECO:0000259" key="8">
    <source>
        <dbReference type="PROSITE" id="PS51192"/>
    </source>
</evidence>
<organism evidence="10 11">
    <name type="scientific">Tritrichomonas musculus</name>
    <dbReference type="NCBI Taxonomy" id="1915356"/>
    <lineage>
        <taxon>Eukaryota</taxon>
        <taxon>Metamonada</taxon>
        <taxon>Parabasalia</taxon>
        <taxon>Tritrichomonadida</taxon>
        <taxon>Tritrichomonadidae</taxon>
        <taxon>Tritrichomonas</taxon>
    </lineage>
</organism>
<comment type="catalytic activity">
    <reaction evidence="6">
        <text>ATP + H2O = ADP + phosphate + H(+)</text>
        <dbReference type="Rhea" id="RHEA:13065"/>
        <dbReference type="ChEBI" id="CHEBI:15377"/>
        <dbReference type="ChEBI" id="CHEBI:15378"/>
        <dbReference type="ChEBI" id="CHEBI:30616"/>
        <dbReference type="ChEBI" id="CHEBI:43474"/>
        <dbReference type="ChEBI" id="CHEBI:456216"/>
        <dbReference type="EC" id="3.6.4.13"/>
    </reaction>
</comment>
<evidence type="ECO:0000256" key="3">
    <source>
        <dbReference type="ARBA" id="ARBA00022801"/>
    </source>
</evidence>
<dbReference type="Pfam" id="PF04408">
    <property type="entry name" value="WHD_HA2"/>
    <property type="match status" value="1"/>
</dbReference>
<dbReference type="InterPro" id="IPR048333">
    <property type="entry name" value="HA2_WH"/>
</dbReference>
<dbReference type="InterPro" id="IPR011545">
    <property type="entry name" value="DEAD/DEAH_box_helicase_dom"/>
</dbReference>
<dbReference type="InterPro" id="IPR003593">
    <property type="entry name" value="AAA+_ATPase"/>
</dbReference>
<reference evidence="10 11" key="1">
    <citation type="submission" date="2024-04" db="EMBL/GenBank/DDBJ databases">
        <title>Tritrichomonas musculus Genome.</title>
        <authorList>
            <person name="Alves-Ferreira E."/>
            <person name="Grigg M."/>
            <person name="Lorenzi H."/>
            <person name="Galac M."/>
        </authorList>
    </citation>
    <scope>NUCLEOTIDE SEQUENCE [LARGE SCALE GENOMIC DNA]</scope>
    <source>
        <strain evidence="10 11">EAF2021</strain>
    </source>
</reference>
<dbReference type="Pfam" id="PF00270">
    <property type="entry name" value="DEAD"/>
    <property type="match status" value="1"/>
</dbReference>
<accession>A0ABR2LB79</accession>
<evidence type="ECO:0000256" key="1">
    <source>
        <dbReference type="ARBA" id="ARBA00012552"/>
    </source>
</evidence>
<dbReference type="EC" id="3.6.4.13" evidence="1"/>
<dbReference type="CDD" id="cd17917">
    <property type="entry name" value="DEXHc_RHA-like"/>
    <property type="match status" value="1"/>
</dbReference>
<dbReference type="InterPro" id="IPR001650">
    <property type="entry name" value="Helicase_C-like"/>
</dbReference>
<dbReference type="Pfam" id="PF00271">
    <property type="entry name" value="Helicase_C"/>
    <property type="match status" value="1"/>
</dbReference>
<dbReference type="SUPFAM" id="SSF52540">
    <property type="entry name" value="P-loop containing nucleoside triphosphate hydrolases"/>
    <property type="match status" value="1"/>
</dbReference>
<dbReference type="Proteomes" id="UP001470230">
    <property type="component" value="Unassembled WGS sequence"/>
</dbReference>
<comment type="caution">
    <text evidence="10">The sequence shown here is derived from an EMBL/GenBank/DDBJ whole genome shotgun (WGS) entry which is preliminary data.</text>
</comment>
<keyword evidence="2" id="KW-0547">Nucleotide-binding</keyword>
<feature type="domain" description="Helicase C-terminal" evidence="9">
    <location>
        <begin position="696"/>
        <end position="864"/>
    </location>
</feature>
<dbReference type="Pfam" id="PF07717">
    <property type="entry name" value="OB_NTP_bind"/>
    <property type="match status" value="1"/>
</dbReference>
<dbReference type="InterPro" id="IPR011709">
    <property type="entry name" value="DEAD-box_helicase_OB_fold"/>
</dbReference>
<dbReference type="InterPro" id="IPR007502">
    <property type="entry name" value="Helicase-assoc_dom"/>
</dbReference>
<evidence type="ECO:0000313" key="11">
    <source>
        <dbReference type="Proteomes" id="UP001470230"/>
    </source>
</evidence>
<dbReference type="InterPro" id="IPR027417">
    <property type="entry name" value="P-loop_NTPase"/>
</dbReference>
<dbReference type="PROSITE" id="PS51192">
    <property type="entry name" value="HELICASE_ATP_BIND_1"/>
    <property type="match status" value="1"/>
</dbReference>